<gene>
    <name evidence="2" type="ORF">PLOB_00008487</name>
</gene>
<dbReference type="EMBL" id="CALNXK010000014">
    <property type="protein sequence ID" value="CAH3046295.1"/>
    <property type="molecule type" value="Genomic_DNA"/>
</dbReference>
<accession>A0ABN8NF47</accession>
<name>A0ABN8NF47_9CNID</name>
<evidence type="ECO:0000313" key="3">
    <source>
        <dbReference type="Proteomes" id="UP001159405"/>
    </source>
</evidence>
<organism evidence="2 3">
    <name type="scientific">Porites lobata</name>
    <dbReference type="NCBI Taxonomy" id="104759"/>
    <lineage>
        <taxon>Eukaryota</taxon>
        <taxon>Metazoa</taxon>
        <taxon>Cnidaria</taxon>
        <taxon>Anthozoa</taxon>
        <taxon>Hexacorallia</taxon>
        <taxon>Scleractinia</taxon>
        <taxon>Fungiina</taxon>
        <taxon>Poritidae</taxon>
        <taxon>Porites</taxon>
    </lineage>
</organism>
<proteinExistence type="predicted"/>
<evidence type="ECO:0000256" key="1">
    <source>
        <dbReference type="SAM" id="MobiDB-lite"/>
    </source>
</evidence>
<comment type="caution">
    <text evidence="2">The sequence shown here is derived from an EMBL/GenBank/DDBJ whole genome shotgun (WGS) entry which is preliminary data.</text>
</comment>
<protein>
    <submittedName>
        <fullName evidence="2">Uncharacterized protein</fullName>
    </submittedName>
</protein>
<keyword evidence="3" id="KW-1185">Reference proteome</keyword>
<feature type="compositionally biased region" description="Low complexity" evidence="1">
    <location>
        <begin position="223"/>
        <end position="232"/>
    </location>
</feature>
<sequence>MVRSAEATEIQLRDMANDSALRGIGVAKKKPPFRKTPSANEERPSSSKIFNSRNCGTRYNVRKCPAYCKTFYNCKKQHHFQSSCWSQRKVHGLMADKEEENNCEPPLFVEAVTTEVQIPNDERYMTLSVQEHLVRLKVDTDSEVNIMPQKELKEIEGDNPQIDLCNQKLARYSEDYLKVLGIIKLPVKSKLDFEQELTVHAVETNQPGLLGLPKTEGEETTTDHSSQTTKTSQELKEEDFQKYAQGFTGLHWVFRETLSP</sequence>
<feature type="region of interest" description="Disordered" evidence="1">
    <location>
        <begin position="20"/>
        <end position="49"/>
    </location>
</feature>
<feature type="region of interest" description="Disordered" evidence="1">
    <location>
        <begin position="207"/>
        <end position="235"/>
    </location>
</feature>
<dbReference type="Proteomes" id="UP001159405">
    <property type="component" value="Unassembled WGS sequence"/>
</dbReference>
<reference evidence="2 3" key="1">
    <citation type="submission" date="2022-05" db="EMBL/GenBank/DDBJ databases">
        <authorList>
            <consortium name="Genoscope - CEA"/>
            <person name="William W."/>
        </authorList>
    </citation>
    <scope>NUCLEOTIDE SEQUENCE [LARGE SCALE GENOMIC DNA]</scope>
</reference>
<evidence type="ECO:0000313" key="2">
    <source>
        <dbReference type="EMBL" id="CAH3046295.1"/>
    </source>
</evidence>